<accession>C8V6L7</accession>
<dbReference type="GO" id="GO:0016020">
    <property type="term" value="C:membrane"/>
    <property type="evidence" value="ECO:0007669"/>
    <property type="project" value="UniProtKB-SubCell"/>
</dbReference>
<dbReference type="OrthoDB" id="5086884at2759"/>
<keyword evidence="5 6" id="KW-0472">Membrane</keyword>
<feature type="transmembrane region" description="Helical" evidence="6">
    <location>
        <begin position="83"/>
        <end position="102"/>
    </location>
</feature>
<keyword evidence="4 6" id="KW-1133">Transmembrane helix</keyword>
<dbReference type="PANTHER" id="PTHR23506:SF35">
    <property type="entry name" value="MAJOR FACILITATOR SUPERFAMILY (MFS) PROFILE DOMAIN-CONTAINING PROTEIN-RELATED"/>
    <property type="match status" value="1"/>
</dbReference>
<feature type="transmembrane region" description="Helical" evidence="6">
    <location>
        <begin position="349"/>
        <end position="368"/>
    </location>
</feature>
<feature type="transmembrane region" description="Helical" evidence="6">
    <location>
        <begin position="250"/>
        <end position="275"/>
    </location>
</feature>
<dbReference type="InParanoid" id="C8V6L7"/>
<dbReference type="PROSITE" id="PS50850">
    <property type="entry name" value="MFS"/>
    <property type="match status" value="1"/>
</dbReference>
<dbReference type="PANTHER" id="PTHR23506">
    <property type="entry name" value="GH10249P"/>
    <property type="match status" value="1"/>
</dbReference>
<dbReference type="EMBL" id="BN001302">
    <property type="protein sequence ID" value="CBF73900.1"/>
    <property type="molecule type" value="Genomic_DNA"/>
</dbReference>
<feature type="transmembrane region" description="Helical" evidence="6">
    <location>
        <begin position="319"/>
        <end position="337"/>
    </location>
</feature>
<dbReference type="HOGENOM" id="CLU_001265_51_1_1"/>
<evidence type="ECO:0000256" key="1">
    <source>
        <dbReference type="ARBA" id="ARBA00004141"/>
    </source>
</evidence>
<reference evidence="9" key="1">
    <citation type="journal article" date="2005" name="Nature">
        <title>Sequencing of Aspergillus nidulans and comparative analysis with A. fumigatus and A. oryzae.</title>
        <authorList>
            <person name="Galagan J.E."/>
            <person name="Calvo S.E."/>
            <person name="Cuomo C."/>
            <person name="Ma L.J."/>
            <person name="Wortman J.R."/>
            <person name="Batzoglou S."/>
            <person name="Lee S.I."/>
            <person name="Basturkmen M."/>
            <person name="Spevak C.C."/>
            <person name="Clutterbuck J."/>
            <person name="Kapitonov V."/>
            <person name="Jurka J."/>
            <person name="Scazzocchio C."/>
            <person name="Farman M."/>
            <person name="Butler J."/>
            <person name="Purcell S."/>
            <person name="Harris S."/>
            <person name="Braus G.H."/>
            <person name="Draht O."/>
            <person name="Busch S."/>
            <person name="D'Enfert C."/>
            <person name="Bouchier C."/>
            <person name="Goldman G.H."/>
            <person name="Bell-Pedersen D."/>
            <person name="Griffiths-Jones S."/>
            <person name="Doonan J.H."/>
            <person name="Yu J."/>
            <person name="Vienken K."/>
            <person name="Pain A."/>
            <person name="Freitag M."/>
            <person name="Selker E.U."/>
            <person name="Archer D.B."/>
            <person name="Penalva M.A."/>
            <person name="Oakley B.R."/>
            <person name="Momany M."/>
            <person name="Tanaka T."/>
            <person name="Kumagai T."/>
            <person name="Asai K."/>
            <person name="Machida M."/>
            <person name="Nierman W.C."/>
            <person name="Denning D.W."/>
            <person name="Caddick M."/>
            <person name="Hynes M."/>
            <person name="Paoletti M."/>
            <person name="Fischer R."/>
            <person name="Miller B."/>
            <person name="Dyer P."/>
            <person name="Sachs M.S."/>
            <person name="Osmani S.A."/>
            <person name="Birren B.W."/>
        </authorList>
    </citation>
    <scope>NUCLEOTIDE SEQUENCE [LARGE SCALE GENOMIC DNA]</scope>
    <source>
        <strain evidence="9">FGSC A4 / ATCC 38163 / CBS 112.46 / NRRL 194 / M139</strain>
    </source>
</reference>
<keyword evidence="2" id="KW-0813">Transport</keyword>
<dbReference type="SUPFAM" id="SSF103473">
    <property type="entry name" value="MFS general substrate transporter"/>
    <property type="match status" value="1"/>
</dbReference>
<dbReference type="Gene3D" id="1.20.1250.20">
    <property type="entry name" value="MFS general substrate transporter like domains"/>
    <property type="match status" value="1"/>
</dbReference>
<reference evidence="9" key="2">
    <citation type="journal article" date="2009" name="Fungal Genet. Biol.">
        <title>The 2008 update of the Aspergillus nidulans genome annotation: a community effort.</title>
        <authorList>
            <person name="Wortman J.R."/>
            <person name="Gilsenan J.M."/>
            <person name="Joardar V."/>
            <person name="Deegan J."/>
            <person name="Clutterbuck J."/>
            <person name="Andersen M.R."/>
            <person name="Archer D."/>
            <person name="Bencina M."/>
            <person name="Braus G."/>
            <person name="Coutinho P."/>
            <person name="von Dohren H."/>
            <person name="Doonan J."/>
            <person name="Driessen A.J."/>
            <person name="Durek P."/>
            <person name="Espeso E."/>
            <person name="Fekete E."/>
            <person name="Flipphi M."/>
            <person name="Estrada C.G."/>
            <person name="Geysens S."/>
            <person name="Goldman G."/>
            <person name="de Groot P.W."/>
            <person name="Hansen K."/>
            <person name="Harris S.D."/>
            <person name="Heinekamp T."/>
            <person name="Helmstaedt K."/>
            <person name="Henrissat B."/>
            <person name="Hofmann G."/>
            <person name="Homan T."/>
            <person name="Horio T."/>
            <person name="Horiuchi H."/>
            <person name="James S."/>
            <person name="Jones M."/>
            <person name="Karaffa L."/>
            <person name="Karanyi Z."/>
            <person name="Kato M."/>
            <person name="Keller N."/>
            <person name="Kelly D.E."/>
            <person name="Kiel J.A."/>
            <person name="Kim J.M."/>
            <person name="van der Klei I.J."/>
            <person name="Klis F.M."/>
            <person name="Kovalchuk A."/>
            <person name="Krasevec N."/>
            <person name="Kubicek C.P."/>
            <person name="Liu B."/>
            <person name="Maccabe A."/>
            <person name="Meyer V."/>
            <person name="Mirabito P."/>
            <person name="Miskei M."/>
            <person name="Mos M."/>
            <person name="Mullins J."/>
            <person name="Nelson D.R."/>
            <person name="Nielsen J."/>
            <person name="Oakley B.R."/>
            <person name="Osmani S.A."/>
            <person name="Pakula T."/>
            <person name="Paszewski A."/>
            <person name="Paulsen I."/>
            <person name="Pilsyk S."/>
            <person name="Pocsi I."/>
            <person name="Punt P.J."/>
            <person name="Ram A.F."/>
            <person name="Ren Q."/>
            <person name="Robellet X."/>
            <person name="Robson G."/>
            <person name="Seiboth B."/>
            <person name="van Solingen P."/>
            <person name="Specht T."/>
            <person name="Sun J."/>
            <person name="Taheri-Talesh N."/>
            <person name="Takeshita N."/>
            <person name="Ussery D."/>
            <person name="vanKuyk P.A."/>
            <person name="Visser H."/>
            <person name="van de Vondervoort P.J."/>
            <person name="de Vries R.P."/>
            <person name="Walton J."/>
            <person name="Xiang X."/>
            <person name="Xiong Y."/>
            <person name="Zeng A.P."/>
            <person name="Brandt B.W."/>
            <person name="Cornell M.J."/>
            <person name="van den Hondel C.A."/>
            <person name="Visser J."/>
            <person name="Oliver S.G."/>
            <person name="Turner G."/>
        </authorList>
    </citation>
    <scope>GENOME REANNOTATION</scope>
    <source>
        <strain evidence="9">FGSC A4 / ATCC 38163 / CBS 112.46 / NRRL 194 / M139</strain>
    </source>
</reference>
<sequence length="446" mass="48162">MPDILEDRLRMPRSNIQFLTSIILSMNAILTILIAPFTGYLSDKVARKNNLMLWSYAVNTLGTIFTAASSTLAGFIIGRLIQTVGGSLIYIAGMAMLGGAVGPEHLSKAMGICVLLISGGFLSAPALSATLWEFSTYAVTWLSAFAVLLVGVLLQALVIEPYLLPRESGQNGRDSEHSFDFAGIREESESDSQSSCRREAETECLIAGSTSHGRGLEAGATGYYTFSDPHKLHLPTSTTIYRRMLRKKRVVTALVAETLLAALIASFEATIPLHIRDAFQWSSLEAGILFLILQAPTLILVIPIGWLKDRIGMRLPVSLGFLVMAPSLWLLGVPGAKQFQWAAGKTGEVLYVVMLVAIGVARTLVLGFGGVEVLRGANEVATEFPGFAEGGISLYSRAFVLSNITWKFGMFLGPLVSGALTKSVGYYAMNLVLGKQHYAQTLGEMR</sequence>
<dbReference type="Proteomes" id="UP000000560">
    <property type="component" value="Chromosome II"/>
</dbReference>
<name>C8V6L7_EMENI</name>
<keyword evidence="3 6" id="KW-0812">Transmembrane</keyword>
<dbReference type="GO" id="GO:0022857">
    <property type="term" value="F:transmembrane transporter activity"/>
    <property type="evidence" value="ECO:0000318"/>
    <property type="project" value="GO_Central"/>
</dbReference>
<dbReference type="GeneID" id="74896741"/>
<dbReference type="OMA" id="AIADNCM"/>
<dbReference type="InterPro" id="IPR050930">
    <property type="entry name" value="MFS_Vesicular_Transporter"/>
</dbReference>
<feature type="transmembrane region" description="Helical" evidence="6">
    <location>
        <begin position="53"/>
        <end position="77"/>
    </location>
</feature>
<feature type="transmembrane region" description="Helical" evidence="6">
    <location>
        <begin position="287"/>
        <end position="307"/>
    </location>
</feature>
<comment type="subcellular location">
    <subcellularLocation>
        <location evidence="1">Membrane</location>
        <topology evidence="1">Multi-pass membrane protein</topology>
    </subcellularLocation>
</comment>
<evidence type="ECO:0000313" key="9">
    <source>
        <dbReference type="Proteomes" id="UP000000560"/>
    </source>
</evidence>
<evidence type="ECO:0000256" key="2">
    <source>
        <dbReference type="ARBA" id="ARBA00022448"/>
    </source>
</evidence>
<proteinExistence type="predicted"/>
<dbReference type="InterPro" id="IPR011701">
    <property type="entry name" value="MFS"/>
</dbReference>
<keyword evidence="9" id="KW-1185">Reference proteome</keyword>
<evidence type="ECO:0000256" key="6">
    <source>
        <dbReference type="SAM" id="Phobius"/>
    </source>
</evidence>
<feature type="transmembrane region" description="Helical" evidence="6">
    <location>
        <begin position="138"/>
        <end position="159"/>
    </location>
</feature>
<dbReference type="RefSeq" id="XP_050467258.1">
    <property type="nucleotide sequence ID" value="XM_050611208.1"/>
</dbReference>
<evidence type="ECO:0000256" key="3">
    <source>
        <dbReference type="ARBA" id="ARBA00022692"/>
    </source>
</evidence>
<dbReference type="eggNOG" id="KOG3764">
    <property type="taxonomic scope" value="Eukaryota"/>
</dbReference>
<feature type="transmembrane region" description="Helical" evidence="6">
    <location>
        <begin position="16"/>
        <end position="41"/>
    </location>
</feature>
<dbReference type="InterPro" id="IPR036259">
    <property type="entry name" value="MFS_trans_sf"/>
</dbReference>
<dbReference type="AlphaFoldDB" id="C8V6L7"/>
<feature type="transmembrane region" description="Helical" evidence="6">
    <location>
        <begin position="109"/>
        <end position="132"/>
    </location>
</feature>
<evidence type="ECO:0000313" key="8">
    <source>
        <dbReference type="EMBL" id="CBF73900.1"/>
    </source>
</evidence>
<organism evidence="8 9">
    <name type="scientific">Emericella nidulans (strain FGSC A4 / ATCC 38163 / CBS 112.46 / NRRL 194 / M139)</name>
    <name type="common">Aspergillus nidulans</name>
    <dbReference type="NCBI Taxonomy" id="227321"/>
    <lineage>
        <taxon>Eukaryota</taxon>
        <taxon>Fungi</taxon>
        <taxon>Dikarya</taxon>
        <taxon>Ascomycota</taxon>
        <taxon>Pezizomycotina</taxon>
        <taxon>Eurotiomycetes</taxon>
        <taxon>Eurotiomycetidae</taxon>
        <taxon>Eurotiales</taxon>
        <taxon>Aspergillaceae</taxon>
        <taxon>Aspergillus</taxon>
        <taxon>Aspergillus subgen. Nidulantes</taxon>
    </lineage>
</organism>
<gene>
    <name evidence="8" type="ORF">ANIA_11037</name>
</gene>
<evidence type="ECO:0000256" key="5">
    <source>
        <dbReference type="ARBA" id="ARBA00023136"/>
    </source>
</evidence>
<evidence type="ECO:0000256" key="4">
    <source>
        <dbReference type="ARBA" id="ARBA00022989"/>
    </source>
</evidence>
<dbReference type="InterPro" id="IPR020846">
    <property type="entry name" value="MFS_dom"/>
</dbReference>
<dbReference type="Pfam" id="PF07690">
    <property type="entry name" value="MFS_1"/>
    <property type="match status" value="1"/>
</dbReference>
<dbReference type="KEGG" id="ani:ANIA_11037"/>
<evidence type="ECO:0000259" key="7">
    <source>
        <dbReference type="PROSITE" id="PS50850"/>
    </source>
</evidence>
<protein>
    <recommendedName>
        <fullName evidence="7">Major facilitator superfamily (MFS) profile domain-containing protein</fullName>
    </recommendedName>
</protein>
<feature type="domain" description="Major facilitator superfamily (MFS) profile" evidence="7">
    <location>
        <begin position="1"/>
        <end position="446"/>
    </location>
</feature>